<gene>
    <name evidence="2" type="ORF">BJP34_29770</name>
</gene>
<evidence type="ECO:0000313" key="3">
    <source>
        <dbReference type="Proteomes" id="UP000177870"/>
    </source>
</evidence>
<dbReference type="STRING" id="1458985.BJP34_29770"/>
<evidence type="ECO:0000313" key="2">
    <source>
        <dbReference type="EMBL" id="AOX03075.1"/>
    </source>
</evidence>
<dbReference type="AlphaFoldDB" id="A0A1D8TZR7"/>
<feature type="domain" description="Transposase DDE" evidence="1">
    <location>
        <begin position="106"/>
        <end position="260"/>
    </location>
</feature>
<sequence>MIDIETLFWELDDFCKVFELGVKSQFISDKITQKKRKRKNRLALSEVMTILIYFHGSNYRCFKRYYINHIANYNSSHFPNLVSYNRFIELIPQTLMPLLCYLNSRKGKNTGISFIDSTPIPICHPKRAKRNKVFKGLSAWGKNSIGWYYGFKLHLIINDQGELLAFQLTPANVDDRVPVPSLAQNLEGRLFGDKGYISKKLFKELSLHSLKLITPFKKNMKNQLVELWEKFMLRKRSLIETVNDQLKTIYQVSHSRHRSVSNFMVNMIAGLVAYTFQNKKPSLKVEKTEQENLPALVG</sequence>
<dbReference type="Pfam" id="PF13612">
    <property type="entry name" value="DDE_Tnp_1_3"/>
    <property type="match status" value="1"/>
</dbReference>
<dbReference type="NCBIfam" id="NF033520">
    <property type="entry name" value="transpos_IS982"/>
    <property type="match status" value="1"/>
</dbReference>
<organism evidence="2 3">
    <name type="scientific">Moorena producens PAL-8-15-08-1</name>
    <dbReference type="NCBI Taxonomy" id="1458985"/>
    <lineage>
        <taxon>Bacteria</taxon>
        <taxon>Bacillati</taxon>
        <taxon>Cyanobacteriota</taxon>
        <taxon>Cyanophyceae</taxon>
        <taxon>Coleofasciculales</taxon>
        <taxon>Coleofasciculaceae</taxon>
        <taxon>Moorena</taxon>
    </lineage>
</organism>
<accession>A0A1D8TZR7</accession>
<evidence type="ECO:0000259" key="1">
    <source>
        <dbReference type="Pfam" id="PF13612"/>
    </source>
</evidence>
<proteinExistence type="predicted"/>
<dbReference type="EMBL" id="CP017599">
    <property type="protein sequence ID" value="AOX03075.1"/>
    <property type="molecule type" value="Genomic_DNA"/>
</dbReference>
<reference evidence="3" key="1">
    <citation type="submission" date="2016-10" db="EMBL/GenBank/DDBJ databases">
        <title>Comparative genomics uncovers the prolific and rare metabolic potential of the cyanobacterial genus Moorea.</title>
        <authorList>
            <person name="Leao T."/>
            <person name="Castelao G."/>
            <person name="Korobeynikov A."/>
            <person name="Monroe E.A."/>
            <person name="Podell S."/>
            <person name="Glukhov E."/>
            <person name="Allen E."/>
            <person name="Gerwick W.H."/>
            <person name="Gerwick L."/>
        </authorList>
    </citation>
    <scope>NUCLEOTIDE SEQUENCE [LARGE SCALE GENOMIC DNA]</scope>
    <source>
        <strain evidence="3">PAL-8-15-08-1</strain>
    </source>
</reference>
<dbReference type="KEGG" id="mpro:BJP34_29770"/>
<dbReference type="Proteomes" id="UP000177870">
    <property type="component" value="Chromosome"/>
</dbReference>
<dbReference type="InterPro" id="IPR025668">
    <property type="entry name" value="Tnp_DDE_dom"/>
</dbReference>
<name>A0A1D8TZR7_9CYAN</name>
<protein>
    <submittedName>
        <fullName evidence="2">IS982 family transposase</fullName>
    </submittedName>
</protein>